<reference evidence="1" key="1">
    <citation type="submission" date="2007-10" db="EMBL/GenBank/DDBJ databases">
        <authorList>
            <person name="Fulton L."/>
            <person name="Clifton S."/>
            <person name="Fulton B."/>
            <person name="Xu J."/>
            <person name="Minx P."/>
            <person name="Pepin K.H."/>
            <person name="Johnson M."/>
            <person name="Thiruvilangam P."/>
            <person name="Bhonagiri V."/>
            <person name="Nash W.E."/>
            <person name="Mardis E.R."/>
            <person name="Wilson R.K."/>
        </authorList>
    </citation>
    <scope>NUCLEOTIDE SEQUENCE [LARGE SCALE GENOMIC DNA]</scope>
    <source>
        <strain evidence="1">DSM 15702</strain>
    </source>
</reference>
<dbReference type="Proteomes" id="UP000005326">
    <property type="component" value="Unassembled WGS sequence"/>
</dbReference>
<dbReference type="EMBL" id="ABCA03000052">
    <property type="protein sequence ID" value="EDS00028.1"/>
    <property type="molecule type" value="Genomic_DNA"/>
</dbReference>
<organism evidence="1 2">
    <name type="scientific">[Eubacterium] siraeum DSM 15702</name>
    <dbReference type="NCBI Taxonomy" id="428128"/>
    <lineage>
        <taxon>Bacteria</taxon>
        <taxon>Bacillati</taxon>
        <taxon>Bacillota</taxon>
        <taxon>Clostridia</taxon>
        <taxon>Eubacteriales</taxon>
        <taxon>Oscillospiraceae</taxon>
        <taxon>Oscillospiraceae incertae sedis</taxon>
    </lineage>
</organism>
<evidence type="ECO:0000313" key="1">
    <source>
        <dbReference type="EMBL" id="EDS00028.1"/>
    </source>
</evidence>
<reference evidence="1" key="2">
    <citation type="submission" date="2014-06" db="EMBL/GenBank/DDBJ databases">
        <title>Draft genome sequence of Eubacterium siraeum (DSM 15702).</title>
        <authorList>
            <person name="Sudarsanam P."/>
            <person name="Ley R."/>
            <person name="Guruge J."/>
            <person name="Turnbaugh P.J."/>
            <person name="Mahowald M."/>
            <person name="Liep D."/>
            <person name="Gordon J."/>
        </authorList>
    </citation>
    <scope>NUCLEOTIDE SEQUENCE</scope>
    <source>
        <strain evidence="1">DSM 15702</strain>
    </source>
</reference>
<sequence length="54" mass="6509">MYQMRFYYKNKLSRKQECLRLGLFIAFYDTPFCCPAVSRILKRRIRCGSQPPLT</sequence>
<accession>B0MQQ2</accession>
<gene>
    <name evidence="1" type="ORF">EUBSIR_02169</name>
</gene>
<comment type="caution">
    <text evidence="1">The sequence shown here is derived from an EMBL/GenBank/DDBJ whole genome shotgun (WGS) entry which is preliminary data.</text>
</comment>
<keyword evidence="2" id="KW-1185">Reference proteome</keyword>
<proteinExistence type="predicted"/>
<protein>
    <submittedName>
        <fullName evidence="1">Uncharacterized protein</fullName>
    </submittedName>
</protein>
<name>B0MQQ2_9FIRM</name>
<dbReference type="AlphaFoldDB" id="B0MQQ2"/>
<evidence type="ECO:0000313" key="2">
    <source>
        <dbReference type="Proteomes" id="UP000005326"/>
    </source>
</evidence>